<sequence length="146" mass="15745">MDKKSYRVYAALGDGEIEEGQTWEAAMAAAKFGLDNLCAVLDVNGLQIDGATKDVMPSEPLDKKYEAFGWNVIKADGHDYSALADAFEKAKGAKGKPTIILAKTVKGKGVSFMENNADWHGKAPNDEQFEKAMAELNAGLEKAEAM</sequence>
<dbReference type="GO" id="GO:0004802">
    <property type="term" value="F:transketolase activity"/>
    <property type="evidence" value="ECO:0007669"/>
    <property type="project" value="UniProtKB-EC"/>
</dbReference>
<comment type="similarity">
    <text evidence="2">Belongs to the transketolase family.</text>
</comment>
<evidence type="ECO:0000256" key="1">
    <source>
        <dbReference type="ARBA" id="ARBA00001964"/>
    </source>
</evidence>
<accession>A0A645ITE2</accession>
<evidence type="ECO:0000256" key="3">
    <source>
        <dbReference type="ARBA" id="ARBA00023052"/>
    </source>
</evidence>
<organism evidence="5">
    <name type="scientific">bioreactor metagenome</name>
    <dbReference type="NCBI Taxonomy" id="1076179"/>
    <lineage>
        <taxon>unclassified sequences</taxon>
        <taxon>metagenomes</taxon>
        <taxon>ecological metagenomes</taxon>
    </lineage>
</organism>
<comment type="cofactor">
    <cofactor evidence="1">
        <name>thiamine diphosphate</name>
        <dbReference type="ChEBI" id="CHEBI:58937"/>
    </cofactor>
</comment>
<dbReference type="EC" id="2.2.1.1" evidence="5"/>
<protein>
    <submittedName>
        <fullName evidence="5">Transketolase 2</fullName>
        <ecNumber evidence="5">2.2.1.1</ecNumber>
    </submittedName>
</protein>
<evidence type="ECO:0000259" key="4">
    <source>
        <dbReference type="Pfam" id="PF00456"/>
    </source>
</evidence>
<dbReference type="SUPFAM" id="SSF52518">
    <property type="entry name" value="Thiamin diphosphate-binding fold (THDP-binding)"/>
    <property type="match status" value="1"/>
</dbReference>
<dbReference type="AlphaFoldDB" id="A0A645ITE2"/>
<dbReference type="Gene3D" id="3.40.50.970">
    <property type="match status" value="1"/>
</dbReference>
<dbReference type="EMBL" id="VSSQ01122040">
    <property type="protein sequence ID" value="MPN54122.1"/>
    <property type="molecule type" value="Genomic_DNA"/>
</dbReference>
<keyword evidence="5" id="KW-0808">Transferase</keyword>
<dbReference type="PANTHER" id="PTHR47514:SF1">
    <property type="entry name" value="TRANSKETOLASE N-TERMINAL SECTION-RELATED"/>
    <property type="match status" value="1"/>
</dbReference>
<evidence type="ECO:0000256" key="2">
    <source>
        <dbReference type="ARBA" id="ARBA00007131"/>
    </source>
</evidence>
<dbReference type="Pfam" id="PF00456">
    <property type="entry name" value="Transketolase_N"/>
    <property type="match status" value="1"/>
</dbReference>
<comment type="caution">
    <text evidence="5">The sequence shown here is derived from an EMBL/GenBank/DDBJ whole genome shotgun (WGS) entry which is preliminary data.</text>
</comment>
<gene>
    <name evidence="5" type="primary">cbbT_26</name>
    <name evidence="5" type="ORF">SDC9_201791</name>
</gene>
<name>A0A645ITE2_9ZZZZ</name>
<dbReference type="PANTHER" id="PTHR47514">
    <property type="entry name" value="TRANSKETOLASE N-TERMINAL SECTION-RELATED"/>
    <property type="match status" value="1"/>
</dbReference>
<keyword evidence="3" id="KW-0786">Thiamine pyrophosphate</keyword>
<proteinExistence type="inferred from homology"/>
<dbReference type="InterPro" id="IPR029061">
    <property type="entry name" value="THDP-binding"/>
</dbReference>
<reference evidence="5" key="1">
    <citation type="submission" date="2019-08" db="EMBL/GenBank/DDBJ databases">
        <authorList>
            <person name="Kucharzyk K."/>
            <person name="Murdoch R.W."/>
            <person name="Higgins S."/>
            <person name="Loffler F."/>
        </authorList>
    </citation>
    <scope>NUCLEOTIDE SEQUENCE</scope>
</reference>
<dbReference type="InterPro" id="IPR005474">
    <property type="entry name" value="Transketolase_N"/>
</dbReference>
<feature type="domain" description="Transketolase N-terminal" evidence="4">
    <location>
        <begin position="7"/>
        <end position="133"/>
    </location>
</feature>
<evidence type="ECO:0000313" key="5">
    <source>
        <dbReference type="EMBL" id="MPN54122.1"/>
    </source>
</evidence>